<evidence type="ECO:0000256" key="2">
    <source>
        <dbReference type="ARBA" id="ARBA00022448"/>
    </source>
</evidence>
<sequence length="411" mass="44284">MVNRDVLRRVGATAAAAALLAVVGCSPDRPADDGTGPIRIGASLPLSGEFSQGGRDTQQGYEVWQALQNERGGLLGRPVEMIVRDDATNQNQVVTNYTSLISSEKVNLLLGTQSSLLNIPGSAIAEKNRMLYVCPSCASPKMFDRGYQYMFFSQQATADRQAQTFADWVAGLPESERPKTAAYPALDDPFAAPVVENVRQTLEAAGIRTVYADVYPTTTKNFDSIVNTLKDARADIVVHGSQYEDGINMVRAMNRANYQPGLLYQSSSPTFGQQYLDGVGEANTQGVLFSASYDVGLETPGNKEFRERYAQMFGGAPPEDAADGYAAGQVLAAAVQAVGDVDDQRALADWLRANEVATVLGPLSWNANGSPKGEFLVGQWQSGEPKVVLPREVATSQTIYRWRGQPIGGAR</sequence>
<protein>
    <submittedName>
        <fullName evidence="6">ABC transporter substrate-binding protein</fullName>
    </submittedName>
</protein>
<keyword evidence="2" id="KW-0813">Transport</keyword>
<feature type="domain" description="Leucine-binding protein" evidence="5">
    <location>
        <begin position="37"/>
        <end position="383"/>
    </location>
</feature>
<evidence type="ECO:0000313" key="7">
    <source>
        <dbReference type="Proteomes" id="UP000215896"/>
    </source>
</evidence>
<evidence type="ECO:0000256" key="3">
    <source>
        <dbReference type="ARBA" id="ARBA00022729"/>
    </source>
</evidence>
<keyword evidence="3" id="KW-0732">Signal</keyword>
<evidence type="ECO:0000313" key="6">
    <source>
        <dbReference type="EMBL" id="OYO08747.1"/>
    </source>
</evidence>
<dbReference type="InterPro" id="IPR028081">
    <property type="entry name" value="Leu-bd"/>
</dbReference>
<keyword evidence="7" id="KW-1185">Reference proteome</keyword>
<dbReference type="InterPro" id="IPR000709">
    <property type="entry name" value="Leu_Ile_Val-bd"/>
</dbReference>
<keyword evidence="4" id="KW-0029">Amino-acid transport</keyword>
<dbReference type="Pfam" id="PF13458">
    <property type="entry name" value="Peripla_BP_6"/>
    <property type="match status" value="1"/>
</dbReference>
<dbReference type="GO" id="GO:0006865">
    <property type="term" value="P:amino acid transport"/>
    <property type="evidence" value="ECO:0007669"/>
    <property type="project" value="UniProtKB-KW"/>
</dbReference>
<accession>A0A4R6LQU7</accession>
<dbReference type="CDD" id="cd06338">
    <property type="entry name" value="PBP1_ABC_ligand_binding-like"/>
    <property type="match status" value="1"/>
</dbReference>
<dbReference type="SUPFAM" id="SSF53822">
    <property type="entry name" value="Periplasmic binding protein-like I"/>
    <property type="match status" value="1"/>
</dbReference>
<dbReference type="OrthoDB" id="7337537at2"/>
<name>A0A255FYI5_9ACTN</name>
<dbReference type="Proteomes" id="UP000215896">
    <property type="component" value="Unassembled WGS sequence"/>
</dbReference>
<proteinExistence type="inferred from homology"/>
<accession>A0A255FYI5</accession>
<dbReference type="PANTHER" id="PTHR30483">
    <property type="entry name" value="LEUCINE-SPECIFIC-BINDING PROTEIN"/>
    <property type="match status" value="1"/>
</dbReference>
<dbReference type="PROSITE" id="PS51257">
    <property type="entry name" value="PROKAR_LIPOPROTEIN"/>
    <property type="match status" value="1"/>
</dbReference>
<dbReference type="InterPro" id="IPR051010">
    <property type="entry name" value="BCAA_transport"/>
</dbReference>
<evidence type="ECO:0000256" key="1">
    <source>
        <dbReference type="ARBA" id="ARBA00010062"/>
    </source>
</evidence>
<dbReference type="PRINTS" id="PR00337">
    <property type="entry name" value="LEUILEVALBP"/>
</dbReference>
<dbReference type="Gene3D" id="3.40.50.2300">
    <property type="match status" value="2"/>
</dbReference>
<dbReference type="EMBL" id="NMVO01000018">
    <property type="protein sequence ID" value="OYO08747.1"/>
    <property type="molecule type" value="Genomic_DNA"/>
</dbReference>
<comment type="caution">
    <text evidence="6">The sequence shown here is derived from an EMBL/GenBank/DDBJ whole genome shotgun (WGS) entry which is preliminary data.</text>
</comment>
<dbReference type="InterPro" id="IPR028082">
    <property type="entry name" value="Peripla_BP_I"/>
</dbReference>
<dbReference type="AlphaFoldDB" id="A0A255FYI5"/>
<dbReference type="RefSeq" id="WP_094403908.1">
    <property type="nucleotide sequence ID" value="NZ_NMVM01000001.1"/>
</dbReference>
<evidence type="ECO:0000259" key="5">
    <source>
        <dbReference type="Pfam" id="PF13458"/>
    </source>
</evidence>
<reference evidence="6 7" key="1">
    <citation type="submission" date="2017-07" db="EMBL/GenBank/DDBJ databases">
        <title>Draft whole genome sequences of clinical Proprionibacteriaceae strains.</title>
        <authorList>
            <person name="Bernier A.-M."/>
            <person name="Bernard K."/>
            <person name="Domingo M.-C."/>
        </authorList>
    </citation>
    <scope>NUCLEOTIDE SEQUENCE [LARGE SCALE GENOMIC DNA]</scope>
    <source>
        <strain evidence="6 7">NML 030167</strain>
    </source>
</reference>
<evidence type="ECO:0000256" key="4">
    <source>
        <dbReference type="ARBA" id="ARBA00022970"/>
    </source>
</evidence>
<gene>
    <name evidence="6" type="ORF">CGZ94_19765</name>
</gene>
<organism evidence="6 7">
    <name type="scientific">Enemella evansiae</name>
    <dbReference type="NCBI Taxonomy" id="2016499"/>
    <lineage>
        <taxon>Bacteria</taxon>
        <taxon>Bacillati</taxon>
        <taxon>Actinomycetota</taxon>
        <taxon>Actinomycetes</taxon>
        <taxon>Propionibacteriales</taxon>
        <taxon>Propionibacteriaceae</taxon>
        <taxon>Enemella</taxon>
    </lineage>
</organism>
<comment type="similarity">
    <text evidence="1">Belongs to the leucine-binding protein family.</text>
</comment>
<dbReference type="PANTHER" id="PTHR30483:SF6">
    <property type="entry name" value="PERIPLASMIC BINDING PROTEIN OF ABC TRANSPORTER FOR NATURAL AMINO ACIDS"/>
    <property type="match status" value="1"/>
</dbReference>